<dbReference type="Proteomes" id="UP000249557">
    <property type="component" value="Unassembled WGS sequence"/>
</dbReference>
<accession>A0A2W5BZU6</accession>
<proteinExistence type="predicted"/>
<name>A0A2W5BZU6_9BACT</name>
<sequence length="142" mass="15401">MTGVSAITRAGLEKAARAFPNGAIDPRELNALYDAAKNGRTIATYFLTGLYSYLDAGKIKTIDYMPLPVASNLRAALDEAGRQSVKINLSYDRNSAEWRALCTLQDCQNPGEANHAQRDQALSRAIMTALCLKKILAGATHE</sequence>
<dbReference type="AlphaFoldDB" id="A0A2W5BZU6"/>
<organism evidence="1 2">
    <name type="scientific">Micavibrio aeruginosavorus</name>
    <dbReference type="NCBI Taxonomy" id="349221"/>
    <lineage>
        <taxon>Bacteria</taxon>
        <taxon>Pseudomonadati</taxon>
        <taxon>Bdellovibrionota</taxon>
        <taxon>Bdellovibrionia</taxon>
        <taxon>Bdellovibrionales</taxon>
        <taxon>Pseudobdellovibrionaceae</taxon>
        <taxon>Micavibrio</taxon>
    </lineage>
</organism>
<protein>
    <submittedName>
        <fullName evidence="1">Uncharacterized protein</fullName>
    </submittedName>
</protein>
<reference evidence="1 2" key="1">
    <citation type="submission" date="2017-08" db="EMBL/GenBank/DDBJ databases">
        <title>Infants hospitalized years apart are colonized by the same room-sourced microbial strains.</title>
        <authorList>
            <person name="Brooks B."/>
            <person name="Olm M.R."/>
            <person name="Firek B.A."/>
            <person name="Baker R."/>
            <person name="Thomas B.C."/>
            <person name="Morowitz M.J."/>
            <person name="Banfield J.F."/>
        </authorList>
    </citation>
    <scope>NUCLEOTIDE SEQUENCE [LARGE SCALE GENOMIC DNA]</scope>
    <source>
        <strain evidence="1">S2_018_000_R2_104</strain>
    </source>
</reference>
<evidence type="ECO:0000313" key="2">
    <source>
        <dbReference type="Proteomes" id="UP000249557"/>
    </source>
</evidence>
<comment type="caution">
    <text evidence="1">The sequence shown here is derived from an EMBL/GenBank/DDBJ whole genome shotgun (WGS) entry which is preliminary data.</text>
</comment>
<dbReference type="EMBL" id="QFNK01000013">
    <property type="protein sequence ID" value="PZO88581.1"/>
    <property type="molecule type" value="Genomic_DNA"/>
</dbReference>
<evidence type="ECO:0000313" key="1">
    <source>
        <dbReference type="EMBL" id="PZO88581.1"/>
    </source>
</evidence>
<gene>
    <name evidence="1" type="ORF">DI626_01430</name>
</gene>